<feature type="transmembrane region" description="Helical" evidence="1">
    <location>
        <begin position="349"/>
        <end position="367"/>
    </location>
</feature>
<dbReference type="Pfam" id="PF14317">
    <property type="entry name" value="YcxB"/>
    <property type="match status" value="1"/>
</dbReference>
<feature type="transmembrane region" description="Helical" evidence="1">
    <location>
        <begin position="325"/>
        <end position="343"/>
    </location>
</feature>
<reference evidence="4 5" key="1">
    <citation type="submission" date="2018-06" db="EMBL/GenBank/DDBJ databases">
        <title>Noncontiguous genome sequence of Ruminococcaceae bacterium ASD2818.</title>
        <authorList>
            <person name="Chaplin A.V."/>
            <person name="Sokolova S.R."/>
            <person name="Kochetkova T.O."/>
            <person name="Goltsov A.Y."/>
            <person name="Trofimov D.Y."/>
            <person name="Efimov B.A."/>
        </authorList>
    </citation>
    <scope>NUCLEOTIDE SEQUENCE [LARGE SCALE GENOMIC DNA]</scope>
    <source>
        <strain evidence="4 5">ASD2818</strain>
    </source>
</reference>
<evidence type="ECO:0000313" key="5">
    <source>
        <dbReference type="Proteomes" id="UP000249377"/>
    </source>
</evidence>
<protein>
    <recommendedName>
        <fullName evidence="3">YcxB-like C-terminal domain-containing protein</fullName>
    </recommendedName>
</protein>
<evidence type="ECO:0000313" key="4">
    <source>
        <dbReference type="EMBL" id="RAQ30272.1"/>
    </source>
</evidence>
<dbReference type="EMBL" id="QLYR01000001">
    <property type="protein sequence ID" value="RAQ30272.1"/>
    <property type="molecule type" value="Genomic_DNA"/>
</dbReference>
<dbReference type="AlphaFoldDB" id="A0A328UHL9"/>
<proteinExistence type="predicted"/>
<feature type="transmembrane region" description="Helical" evidence="1">
    <location>
        <begin position="232"/>
        <end position="254"/>
    </location>
</feature>
<keyword evidence="1" id="KW-0812">Transmembrane</keyword>
<feature type="signal peptide" evidence="2">
    <location>
        <begin position="1"/>
        <end position="24"/>
    </location>
</feature>
<sequence>MKRLISLCLVCLLLVSTAGTGVLAAEEASSGLSSAQSGTDGRLEVPDAGISIELPEDMYIIYKGFLLEDPVLEEAGIEDPTQLKEEFNQYGTCMQLISKDRSINITINKKSSDSTQNIYNLGALDDAGFQQVLDSMKPSGPDTEKIDYKLEKYPHSDVPFFYMEVSVNSEQNGLNSQVSYGTIVNGYSIAINTYKNGGQVSDRAKALVKDITDSIVFSEVKPMPSVENVPDWLWYSIIGFTALIVVVGTCQVFYNRSMKRRRMELADRISQYRQEQLDDEKRRQEAGEPPQQLETLFLNVTEYTDDAIRKFTVFHYLRKKTSMPFIALCLSIICLAGFFSSYVEGLISFLLLLIGLALIGWIIWVPIKMTRNNLNSYRKAHIRINRYTFREENFRVGGMQAANAYPYFQITSAYETRDFFYLYFGEEQAYYLNKNNFEQGDSIHFREFLKRKLGHGFHRF</sequence>
<keyword evidence="2" id="KW-0732">Signal</keyword>
<gene>
    <name evidence="4" type="ORF">DPQ25_01830</name>
</gene>
<evidence type="ECO:0000259" key="3">
    <source>
        <dbReference type="Pfam" id="PF14317"/>
    </source>
</evidence>
<dbReference type="RefSeq" id="WP_112331469.1">
    <property type="nucleotide sequence ID" value="NZ_JADPHD010000001.1"/>
</dbReference>
<evidence type="ECO:0000256" key="2">
    <source>
        <dbReference type="SAM" id="SignalP"/>
    </source>
</evidence>
<keyword evidence="1" id="KW-0472">Membrane</keyword>
<accession>A0A328UHL9</accession>
<evidence type="ECO:0000256" key="1">
    <source>
        <dbReference type="SAM" id="Phobius"/>
    </source>
</evidence>
<feature type="domain" description="YcxB-like C-terminal" evidence="3">
    <location>
        <begin position="391"/>
        <end position="449"/>
    </location>
</feature>
<keyword evidence="5" id="KW-1185">Reference proteome</keyword>
<dbReference type="InterPro" id="IPR025588">
    <property type="entry name" value="YcxB-like_C"/>
</dbReference>
<organism evidence="4 5">
    <name type="scientific">Hydrogeniiclostridium mannosilyticum</name>
    <dbReference type="NCBI Taxonomy" id="2764322"/>
    <lineage>
        <taxon>Bacteria</taxon>
        <taxon>Bacillati</taxon>
        <taxon>Bacillota</taxon>
        <taxon>Clostridia</taxon>
        <taxon>Eubacteriales</taxon>
        <taxon>Acutalibacteraceae</taxon>
        <taxon>Hydrogeniiclostridium</taxon>
    </lineage>
</organism>
<comment type="caution">
    <text evidence="4">The sequence shown here is derived from an EMBL/GenBank/DDBJ whole genome shotgun (WGS) entry which is preliminary data.</text>
</comment>
<feature type="chain" id="PRO_5016449191" description="YcxB-like C-terminal domain-containing protein" evidence="2">
    <location>
        <begin position="25"/>
        <end position="460"/>
    </location>
</feature>
<keyword evidence="1" id="KW-1133">Transmembrane helix</keyword>
<name>A0A328UHL9_9FIRM</name>
<dbReference type="Proteomes" id="UP000249377">
    <property type="component" value="Unassembled WGS sequence"/>
</dbReference>